<evidence type="ECO:0000313" key="2">
    <source>
        <dbReference type="Proteomes" id="UP000824120"/>
    </source>
</evidence>
<comment type="caution">
    <text evidence="1">The sequence shown here is derived from an EMBL/GenBank/DDBJ whole genome shotgun (WGS) entry which is preliminary data.</text>
</comment>
<dbReference type="Proteomes" id="UP000824120">
    <property type="component" value="Chromosome 4"/>
</dbReference>
<evidence type="ECO:0000313" key="1">
    <source>
        <dbReference type="EMBL" id="KAG5612153.1"/>
    </source>
</evidence>
<organism evidence="1 2">
    <name type="scientific">Solanum commersonii</name>
    <name type="common">Commerson's wild potato</name>
    <name type="synonym">Commerson's nightshade</name>
    <dbReference type="NCBI Taxonomy" id="4109"/>
    <lineage>
        <taxon>Eukaryota</taxon>
        <taxon>Viridiplantae</taxon>
        <taxon>Streptophyta</taxon>
        <taxon>Embryophyta</taxon>
        <taxon>Tracheophyta</taxon>
        <taxon>Spermatophyta</taxon>
        <taxon>Magnoliopsida</taxon>
        <taxon>eudicotyledons</taxon>
        <taxon>Gunneridae</taxon>
        <taxon>Pentapetalae</taxon>
        <taxon>asterids</taxon>
        <taxon>lamiids</taxon>
        <taxon>Solanales</taxon>
        <taxon>Solanaceae</taxon>
        <taxon>Solanoideae</taxon>
        <taxon>Solaneae</taxon>
        <taxon>Solanum</taxon>
    </lineage>
</organism>
<gene>
    <name evidence="1" type="ORF">H5410_023434</name>
</gene>
<proteinExistence type="predicted"/>
<name>A0A9J5ZGW0_SOLCO</name>
<keyword evidence="2" id="KW-1185">Reference proteome</keyword>
<dbReference type="EMBL" id="JACXVP010000004">
    <property type="protein sequence ID" value="KAG5612153.1"/>
    <property type="molecule type" value="Genomic_DNA"/>
</dbReference>
<protein>
    <submittedName>
        <fullName evidence="1">Uncharacterized protein</fullName>
    </submittedName>
</protein>
<dbReference type="AlphaFoldDB" id="A0A9J5ZGW0"/>
<accession>A0A9J5ZGW0</accession>
<dbReference type="OrthoDB" id="496416at2759"/>
<sequence>MGTFVYSSSCLSWKNLCRQMNPSHHVVPRGVPEKGCSRIKAAACSKEDARMNRDSEISAGSLNRRSAIISGASLISSVLLFPGEGSAVIKQGLLAGRVPGLSEPDEEVNVHLNKDKIAQAGWRTYRRPDDKSGGHGVGWSPMIPYTFSVPDKWEEVPVSIADLGGTEIDLRFANPKEGRVIVIVAPVKRFSDGEHLMFFLPSILVMKLRTKTKNDLR</sequence>
<dbReference type="PANTHER" id="PTHR31407:SF38">
    <property type="entry name" value="PSBP DOMAIN-CONTAINING PROTEIN 4, CHLOROPLASTIC"/>
    <property type="match status" value="1"/>
</dbReference>
<dbReference type="PANTHER" id="PTHR31407">
    <property type="match status" value="1"/>
</dbReference>
<reference evidence="1 2" key="1">
    <citation type="submission" date="2020-09" db="EMBL/GenBank/DDBJ databases">
        <title>De no assembly of potato wild relative species, Solanum commersonii.</title>
        <authorList>
            <person name="Cho K."/>
        </authorList>
    </citation>
    <scope>NUCLEOTIDE SEQUENCE [LARGE SCALE GENOMIC DNA]</scope>
    <source>
        <strain evidence="1">LZ3.2</strain>
        <tissue evidence="1">Leaf</tissue>
    </source>
</reference>